<dbReference type="Pfam" id="PF04961">
    <property type="entry name" value="FTCD_C"/>
    <property type="match status" value="1"/>
</dbReference>
<dbReference type="GO" id="GO:0016787">
    <property type="term" value="F:hydrolase activity"/>
    <property type="evidence" value="ECO:0007669"/>
    <property type="project" value="UniProtKB-KW"/>
</dbReference>
<feature type="compositionally biased region" description="Low complexity" evidence="1">
    <location>
        <begin position="214"/>
        <end position="241"/>
    </location>
</feature>
<dbReference type="KEGG" id="mlz:F6J85_10250"/>
<feature type="domain" description="Cyclodeaminase/cyclohydrolase" evidence="2">
    <location>
        <begin position="54"/>
        <end position="205"/>
    </location>
</feature>
<sequence length="276" mass="28242">MPRTSPSGASVRRGSGHPCIAVRGIRASRRGIRASRRYRERMQSDPDVPTSLAMDEWLARLAEPTGAPGGGSAAGVMMALSAALLHMVCGYTPDEPVAAEAGERVRELREASLRASEEDGVRSVALGAALREDGPDRSARLYDAAVAAAASSADLAEVGIALVAQLRLVAEVGNPHLVADTGVASESLRAGLGAALINLRANISLARSHAAETPDSGDAADSGDTSDSGRTSDSGDPSDSGVTQASAELGRLSDVGARTERARSEIDAVLAALPLD</sequence>
<dbReference type="EMBL" id="CP044232">
    <property type="protein sequence ID" value="QEW03445.1"/>
    <property type="molecule type" value="Genomic_DNA"/>
</dbReference>
<evidence type="ECO:0000313" key="3">
    <source>
        <dbReference type="EMBL" id="QEW03445.1"/>
    </source>
</evidence>
<proteinExistence type="predicted"/>
<keyword evidence="4" id="KW-1185">Reference proteome</keyword>
<dbReference type="Proteomes" id="UP000325516">
    <property type="component" value="Chromosome"/>
</dbReference>
<evidence type="ECO:0000313" key="4">
    <source>
        <dbReference type="Proteomes" id="UP000325516"/>
    </source>
</evidence>
<reference evidence="4" key="1">
    <citation type="submission" date="2019-09" db="EMBL/GenBank/DDBJ databases">
        <title>Mumia zhuanghuii sp. nov. isolated from the intestinal contents of plateau pika (Ochotona curzoniae) in the Qinghai-Tibet plateau of China.</title>
        <authorList>
            <person name="Tian Z."/>
        </authorList>
    </citation>
    <scope>NUCLEOTIDE SEQUENCE [LARGE SCALE GENOMIC DNA]</scope>
    <source>
        <strain evidence="4">L-031</strain>
    </source>
</reference>
<accession>A0A5J6L4Y0</accession>
<keyword evidence="3" id="KW-0378">Hydrolase</keyword>
<evidence type="ECO:0000259" key="2">
    <source>
        <dbReference type="Pfam" id="PF04961"/>
    </source>
</evidence>
<feature type="region of interest" description="Disordered" evidence="1">
    <location>
        <begin position="210"/>
        <end position="261"/>
    </location>
</feature>
<dbReference type="AlphaFoldDB" id="A0A5J6L4Y0"/>
<dbReference type="InterPro" id="IPR007044">
    <property type="entry name" value="Cyclodeamin/CycHdrlase"/>
</dbReference>
<name>A0A5J6L4Y0_9MICO</name>
<dbReference type="Gene3D" id="1.20.120.680">
    <property type="entry name" value="Formiminotetrahydrofolate cyclodeaminase monomer, up-and-down helical bundle"/>
    <property type="match status" value="1"/>
</dbReference>
<evidence type="ECO:0000256" key="1">
    <source>
        <dbReference type="SAM" id="MobiDB-lite"/>
    </source>
</evidence>
<dbReference type="InterPro" id="IPR036178">
    <property type="entry name" value="Formintransfe-cycloase-like_sf"/>
</dbReference>
<gene>
    <name evidence="3" type="ORF">F6J85_10250</name>
</gene>
<dbReference type="SUPFAM" id="SSF101262">
    <property type="entry name" value="Methenyltetrahydrofolate cyclohydrolase-like"/>
    <property type="match status" value="1"/>
</dbReference>
<organism evidence="3 4">
    <name type="scientific">Microbacterium lushaniae</name>
    <dbReference type="NCBI Taxonomy" id="2614639"/>
    <lineage>
        <taxon>Bacteria</taxon>
        <taxon>Bacillati</taxon>
        <taxon>Actinomycetota</taxon>
        <taxon>Actinomycetes</taxon>
        <taxon>Micrococcales</taxon>
        <taxon>Microbacteriaceae</taxon>
        <taxon>Microbacterium</taxon>
    </lineage>
</organism>
<protein>
    <submittedName>
        <fullName evidence="3">Cyclodeaminase/cyclohydrolase family protein</fullName>
    </submittedName>
</protein>